<accession>A0A2K3KZC4</accession>
<dbReference type="AlphaFoldDB" id="A0A2K3KZC4"/>
<proteinExistence type="predicted"/>
<evidence type="ECO:0000313" key="2">
    <source>
        <dbReference type="Proteomes" id="UP000236291"/>
    </source>
</evidence>
<reference evidence="1 2" key="1">
    <citation type="journal article" date="2014" name="Am. J. Bot.">
        <title>Genome assembly and annotation for red clover (Trifolium pratense; Fabaceae).</title>
        <authorList>
            <person name="Istvanek J."/>
            <person name="Jaros M."/>
            <person name="Krenek A."/>
            <person name="Repkova J."/>
        </authorList>
    </citation>
    <scope>NUCLEOTIDE SEQUENCE [LARGE SCALE GENOMIC DNA]</scope>
    <source>
        <strain evidence="2">cv. Tatra</strain>
        <tissue evidence="1">Young leaves</tissue>
    </source>
</reference>
<sequence>MRASHRASKIVRRKEADWWDPPMGCTADRPQYFVKGSSESILIGTRKMVKVKQLRITQDWDESTENWILPKSLENGLVEEKRFGNVKELWRDIVVEVIGDHYTLTQNEFRLALKLPKNLLEGGSYEPPDDVYCDDASHGNEIGSDIGITNRPKENGDSSNMLDANQNCGSTASFLWWKRKLRRKVFYMKSLNHKNKFPAMLLMY</sequence>
<organism evidence="1 2">
    <name type="scientific">Trifolium pratense</name>
    <name type="common">Red clover</name>
    <dbReference type="NCBI Taxonomy" id="57577"/>
    <lineage>
        <taxon>Eukaryota</taxon>
        <taxon>Viridiplantae</taxon>
        <taxon>Streptophyta</taxon>
        <taxon>Embryophyta</taxon>
        <taxon>Tracheophyta</taxon>
        <taxon>Spermatophyta</taxon>
        <taxon>Magnoliopsida</taxon>
        <taxon>eudicotyledons</taxon>
        <taxon>Gunneridae</taxon>
        <taxon>Pentapetalae</taxon>
        <taxon>rosids</taxon>
        <taxon>fabids</taxon>
        <taxon>Fabales</taxon>
        <taxon>Fabaceae</taxon>
        <taxon>Papilionoideae</taxon>
        <taxon>50 kb inversion clade</taxon>
        <taxon>NPAAA clade</taxon>
        <taxon>Hologalegina</taxon>
        <taxon>IRL clade</taxon>
        <taxon>Trifolieae</taxon>
        <taxon>Trifolium</taxon>
    </lineage>
</organism>
<dbReference type="Proteomes" id="UP000236291">
    <property type="component" value="Unassembled WGS sequence"/>
</dbReference>
<gene>
    <name evidence="1" type="ORF">L195_g027525</name>
</gene>
<comment type="caution">
    <text evidence="1">The sequence shown here is derived from an EMBL/GenBank/DDBJ whole genome shotgun (WGS) entry which is preliminary data.</text>
</comment>
<protein>
    <submittedName>
        <fullName evidence="1">Chromodomain helicase DNA binding protein</fullName>
    </submittedName>
</protein>
<name>A0A2K3KZC4_TRIPR</name>
<dbReference type="EMBL" id="ASHM01023591">
    <property type="protein sequence ID" value="PNX71644.1"/>
    <property type="molecule type" value="Genomic_DNA"/>
</dbReference>
<evidence type="ECO:0000313" key="1">
    <source>
        <dbReference type="EMBL" id="PNX71644.1"/>
    </source>
</evidence>
<reference evidence="1 2" key="2">
    <citation type="journal article" date="2017" name="Front. Plant Sci.">
        <title>Gene Classification and Mining of Molecular Markers Useful in Red Clover (Trifolium pratense) Breeding.</title>
        <authorList>
            <person name="Istvanek J."/>
            <person name="Dluhosova J."/>
            <person name="Dluhos P."/>
            <person name="Patkova L."/>
            <person name="Nedelnik J."/>
            <person name="Repkova J."/>
        </authorList>
    </citation>
    <scope>NUCLEOTIDE SEQUENCE [LARGE SCALE GENOMIC DNA]</scope>
    <source>
        <strain evidence="2">cv. Tatra</strain>
        <tissue evidence="1">Young leaves</tissue>
    </source>
</reference>